<reference evidence="2" key="1">
    <citation type="journal article" date="2019" name="Int. J. Syst. Evol. Microbiol.">
        <title>The Global Catalogue of Microorganisms (GCM) 10K type strain sequencing project: providing services to taxonomists for standard genome sequencing and annotation.</title>
        <authorList>
            <consortium name="The Broad Institute Genomics Platform"/>
            <consortium name="The Broad Institute Genome Sequencing Center for Infectious Disease"/>
            <person name="Wu L."/>
            <person name="Ma J."/>
        </authorList>
    </citation>
    <scope>NUCLEOTIDE SEQUENCE [LARGE SCALE GENOMIC DNA]</scope>
    <source>
        <strain evidence="2">JCM 19134</strain>
    </source>
</reference>
<gene>
    <name evidence="1" type="ORF">GCM10025791_15410</name>
</gene>
<dbReference type="AlphaFoldDB" id="A0AAV3U134"/>
<proteinExistence type="predicted"/>
<name>A0AAV3U134_9ALTE</name>
<evidence type="ECO:0000313" key="2">
    <source>
        <dbReference type="Proteomes" id="UP001409585"/>
    </source>
</evidence>
<organism evidence="1 2">
    <name type="scientific">Halioxenophilus aromaticivorans</name>
    <dbReference type="NCBI Taxonomy" id="1306992"/>
    <lineage>
        <taxon>Bacteria</taxon>
        <taxon>Pseudomonadati</taxon>
        <taxon>Pseudomonadota</taxon>
        <taxon>Gammaproteobacteria</taxon>
        <taxon>Alteromonadales</taxon>
        <taxon>Alteromonadaceae</taxon>
        <taxon>Halioxenophilus</taxon>
    </lineage>
</organism>
<dbReference type="RefSeq" id="WP_345419635.1">
    <property type="nucleotide sequence ID" value="NZ_AP031496.1"/>
</dbReference>
<protein>
    <submittedName>
        <fullName evidence="1">DUF4279 domain-containing protein</fullName>
    </submittedName>
</protein>
<sequence length="134" mass="15179">MNYIDDYPTCENTYVTLRVYTGEMAPDFVTKILGIDPSDILIKGKVAEGRKKPEILNGWFLSSEGHVSSLDSRRHIDWLLNQLEGKENQLQRVIEASNEVYVSCYWSSLSGHGGPKLSQKQMKGLLKFKEGLNN</sequence>
<dbReference type="Proteomes" id="UP001409585">
    <property type="component" value="Unassembled WGS sequence"/>
</dbReference>
<accession>A0AAV3U134</accession>
<comment type="caution">
    <text evidence="1">The sequence shown here is derived from an EMBL/GenBank/DDBJ whole genome shotgun (WGS) entry which is preliminary data.</text>
</comment>
<evidence type="ECO:0000313" key="1">
    <source>
        <dbReference type="EMBL" id="GAA4938353.1"/>
    </source>
</evidence>
<keyword evidence="2" id="KW-1185">Reference proteome</keyword>
<dbReference type="EMBL" id="BAABLX010000009">
    <property type="protein sequence ID" value="GAA4938353.1"/>
    <property type="molecule type" value="Genomic_DNA"/>
</dbReference>
<dbReference type="InterPro" id="IPR025459">
    <property type="entry name" value="DUF4279"/>
</dbReference>
<dbReference type="Pfam" id="PF14106">
    <property type="entry name" value="DUF4279"/>
    <property type="match status" value="1"/>
</dbReference>